<dbReference type="AlphaFoldDB" id="A0AB38Y0S4"/>
<evidence type="ECO:0000256" key="1">
    <source>
        <dbReference type="SAM" id="Coils"/>
    </source>
</evidence>
<keyword evidence="1" id="KW-0175">Coiled coil</keyword>
<name>A0AB38Y0S4_STREQ</name>
<feature type="coiled-coil region" evidence="1">
    <location>
        <begin position="75"/>
        <end position="109"/>
    </location>
</feature>
<organism evidence="2 3">
    <name type="scientific">Streptococcus dysgalactiae subsp. equisimilis</name>
    <name type="common">Streptococcus equisimilis</name>
    <dbReference type="NCBI Taxonomy" id="119602"/>
    <lineage>
        <taxon>Bacteria</taxon>
        <taxon>Bacillati</taxon>
        <taxon>Bacillota</taxon>
        <taxon>Bacilli</taxon>
        <taxon>Lactobacillales</taxon>
        <taxon>Streptococcaceae</taxon>
        <taxon>Streptococcus</taxon>
    </lineage>
</organism>
<protein>
    <recommendedName>
        <fullName evidence="4">Phage protein</fullName>
    </recommendedName>
</protein>
<accession>A0AB38Y0S4</accession>
<evidence type="ECO:0000313" key="2">
    <source>
        <dbReference type="EMBL" id="WHM78501.1"/>
    </source>
</evidence>
<dbReference type="RefSeq" id="WP_283151477.1">
    <property type="nucleotide sequence ID" value="NZ_CP125360.1"/>
</dbReference>
<gene>
    <name evidence="2" type="ORF">OPT59_07570</name>
</gene>
<sequence>MKTLQLSGKPYPIYEEGKITKTEVRLVGDSGLFIPVELIGDQTAKEADDLVSLALDAFVREYVTKYAVAESVQKVEELSLAQKEIEQNAEQAKATAEAANTQATALKAVIAKSQKMADIQAIFMLTSGLAIDPDVYKGTLELLDKPQNQHTYAPFDIFAIEDKDYEEQAGEGNLVFVQVLSEFTYNGEDVKALKTKAEEDSSLFVATYADLIKGKKEE</sequence>
<dbReference type="Proteomes" id="UP001237475">
    <property type="component" value="Chromosome"/>
</dbReference>
<dbReference type="EMBL" id="CP125360">
    <property type="protein sequence ID" value="WHM78501.1"/>
    <property type="molecule type" value="Genomic_DNA"/>
</dbReference>
<evidence type="ECO:0008006" key="4">
    <source>
        <dbReference type="Google" id="ProtNLM"/>
    </source>
</evidence>
<reference evidence="2" key="1">
    <citation type="submission" date="2023-04" db="EMBL/GenBank/DDBJ databases">
        <title>Complete genomes of S. dygalactiae subsp equisimilis isolates causing bacteremia in cancer patients.</title>
        <authorList>
            <person name="Anand S."/>
            <person name="Arias J."/>
            <person name="Delafuente J."/>
            <person name="Elgamal H."/>
            <person name="Prevost T."/>
            <person name="Liu X."/>
            <person name="Kalia A."/>
        </authorList>
    </citation>
    <scope>NUCLEOTIDE SEQUENCE</scope>
    <source>
        <strain evidence="2">UT_120444</strain>
    </source>
</reference>
<evidence type="ECO:0000313" key="3">
    <source>
        <dbReference type="Proteomes" id="UP001237475"/>
    </source>
</evidence>
<proteinExistence type="predicted"/>